<sequence>MAKLSFVTISPINAPLIVCDNFAPSNTPPPPYHTRLPWPVLRKEKPNPRRSDLASLCGDHPWEPQR</sequence>
<keyword evidence="3" id="KW-1185">Reference proteome</keyword>
<organism evidence="2 3">
    <name type="scientific">Punica granatum</name>
    <name type="common">Pomegranate</name>
    <dbReference type="NCBI Taxonomy" id="22663"/>
    <lineage>
        <taxon>Eukaryota</taxon>
        <taxon>Viridiplantae</taxon>
        <taxon>Streptophyta</taxon>
        <taxon>Embryophyta</taxon>
        <taxon>Tracheophyta</taxon>
        <taxon>Spermatophyta</taxon>
        <taxon>Magnoliopsida</taxon>
        <taxon>eudicotyledons</taxon>
        <taxon>Gunneridae</taxon>
        <taxon>Pentapetalae</taxon>
        <taxon>rosids</taxon>
        <taxon>malvids</taxon>
        <taxon>Myrtales</taxon>
        <taxon>Lythraceae</taxon>
        <taxon>Punica</taxon>
    </lineage>
</organism>
<feature type="region of interest" description="Disordered" evidence="1">
    <location>
        <begin position="28"/>
        <end position="66"/>
    </location>
</feature>
<accession>A0A2I0JZ20</accession>
<comment type="caution">
    <text evidence="2">The sequence shown here is derived from an EMBL/GenBank/DDBJ whole genome shotgun (WGS) entry which is preliminary data.</text>
</comment>
<reference evidence="2 3" key="1">
    <citation type="submission" date="2017-11" db="EMBL/GenBank/DDBJ databases">
        <title>De-novo sequencing of pomegranate (Punica granatum L.) genome.</title>
        <authorList>
            <person name="Akparov Z."/>
            <person name="Amiraslanov A."/>
            <person name="Hajiyeva S."/>
            <person name="Abbasov M."/>
            <person name="Kaur K."/>
            <person name="Hamwieh A."/>
            <person name="Solovyev V."/>
            <person name="Salamov A."/>
            <person name="Braich B."/>
            <person name="Kosarev P."/>
            <person name="Mahmoud A."/>
            <person name="Hajiyev E."/>
            <person name="Babayeva S."/>
            <person name="Izzatullayeva V."/>
            <person name="Mammadov A."/>
            <person name="Mammadov A."/>
            <person name="Sharifova S."/>
            <person name="Ojaghi J."/>
            <person name="Eynullazada K."/>
            <person name="Bayramov B."/>
            <person name="Abdulazimova A."/>
            <person name="Shahmuradov I."/>
        </authorList>
    </citation>
    <scope>NUCLEOTIDE SEQUENCE [LARGE SCALE GENOMIC DNA]</scope>
    <source>
        <strain evidence="3">cv. AG2017</strain>
        <tissue evidence="2">Leaf</tissue>
    </source>
</reference>
<evidence type="ECO:0000313" key="2">
    <source>
        <dbReference type="EMBL" id="PKI61571.1"/>
    </source>
</evidence>
<feature type="compositionally biased region" description="Basic and acidic residues" evidence="1">
    <location>
        <begin position="41"/>
        <end position="52"/>
    </location>
</feature>
<evidence type="ECO:0000256" key="1">
    <source>
        <dbReference type="SAM" id="MobiDB-lite"/>
    </source>
</evidence>
<gene>
    <name evidence="2" type="ORF">CRG98_018067</name>
</gene>
<proteinExistence type="predicted"/>
<dbReference type="EMBL" id="PGOL01001028">
    <property type="protein sequence ID" value="PKI61571.1"/>
    <property type="molecule type" value="Genomic_DNA"/>
</dbReference>
<name>A0A2I0JZ20_PUNGR</name>
<evidence type="ECO:0000313" key="3">
    <source>
        <dbReference type="Proteomes" id="UP000233551"/>
    </source>
</evidence>
<dbReference type="AlphaFoldDB" id="A0A2I0JZ20"/>
<dbReference type="Proteomes" id="UP000233551">
    <property type="component" value="Unassembled WGS sequence"/>
</dbReference>
<protein>
    <submittedName>
        <fullName evidence="2">Uncharacterized protein</fullName>
    </submittedName>
</protein>